<evidence type="ECO:0000313" key="1">
    <source>
        <dbReference type="EMBL" id="SFK65840.1"/>
    </source>
</evidence>
<reference evidence="2" key="1">
    <citation type="submission" date="2016-10" db="EMBL/GenBank/DDBJ databases">
        <authorList>
            <person name="Varghese N."/>
            <person name="Submissions S."/>
        </authorList>
    </citation>
    <scope>NUCLEOTIDE SEQUENCE [LARGE SCALE GENOMIC DNA]</scope>
    <source>
        <strain evidence="2">MO64</strain>
    </source>
</reference>
<name>A0A1I4BC20_9GAMM</name>
<dbReference type="AlphaFoldDB" id="A0A1I4BC20"/>
<keyword evidence="2" id="KW-1185">Reference proteome</keyword>
<proteinExistence type="predicted"/>
<protein>
    <submittedName>
        <fullName evidence="1">Uncharacterized protein</fullName>
    </submittedName>
</protein>
<dbReference type="RefSeq" id="WP_037097833.1">
    <property type="nucleotide sequence ID" value="NZ_FOSR01000005.1"/>
</dbReference>
<organism evidence="1 2">
    <name type="scientific">Rhodanobacter glycinis</name>
    <dbReference type="NCBI Taxonomy" id="582702"/>
    <lineage>
        <taxon>Bacteria</taxon>
        <taxon>Pseudomonadati</taxon>
        <taxon>Pseudomonadota</taxon>
        <taxon>Gammaproteobacteria</taxon>
        <taxon>Lysobacterales</taxon>
        <taxon>Rhodanobacteraceae</taxon>
        <taxon>Rhodanobacter</taxon>
    </lineage>
</organism>
<evidence type="ECO:0000313" key="2">
    <source>
        <dbReference type="Proteomes" id="UP000198725"/>
    </source>
</evidence>
<gene>
    <name evidence="1" type="ORF">SAMN05192579_10516</name>
</gene>
<accession>A0A1I4BC20</accession>
<sequence length="162" mass="17284">MLTGSHVAPTANDGAFISAEIFGGDHAAATSLGELLDHLLGGGARIQADAGLSRFCQQRLAVIKHGAEAQSLECLHGLQAMSLVLGVALEHPRDELSMPVLADVAWHFHVQLHAVERWRELAENAAGLLENQRVAGDVAHCYVSWARSIGEWPESENPGPGQ</sequence>
<dbReference type="EMBL" id="FOSR01000005">
    <property type="protein sequence ID" value="SFK65840.1"/>
    <property type="molecule type" value="Genomic_DNA"/>
</dbReference>
<dbReference type="Proteomes" id="UP000198725">
    <property type="component" value="Unassembled WGS sequence"/>
</dbReference>